<reference evidence="2" key="1">
    <citation type="submission" date="2025-05" db="UniProtKB">
        <authorList>
            <consortium name="RefSeq"/>
        </authorList>
    </citation>
    <scope>NUCLEOTIDE SEQUENCE [LARGE SCALE GENOMIC DNA]</scope>
    <source>
        <strain evidence="2">14028-0561.14</strain>
    </source>
</reference>
<protein>
    <submittedName>
        <fullName evidence="3">Uncharacterized protein</fullName>
    </submittedName>
</protein>
<dbReference type="RefSeq" id="XP_017033199.1">
    <property type="nucleotide sequence ID" value="XM_017177710.3"/>
</dbReference>
<feature type="signal peptide" evidence="1">
    <location>
        <begin position="1"/>
        <end position="19"/>
    </location>
</feature>
<proteinExistence type="predicted"/>
<name>A0A6P4JE00_DROKI</name>
<dbReference type="GeneID" id="108082369"/>
<feature type="chain" id="PRO_5027931545" evidence="1">
    <location>
        <begin position="20"/>
        <end position="116"/>
    </location>
</feature>
<dbReference type="Proteomes" id="UP001652661">
    <property type="component" value="Chromosome 2R"/>
</dbReference>
<evidence type="ECO:0000313" key="2">
    <source>
        <dbReference type="Proteomes" id="UP001652661"/>
    </source>
</evidence>
<accession>A0A6P4JE00</accession>
<gene>
    <name evidence="3" type="primary">LOC108082369</name>
</gene>
<organism evidence="2 3">
    <name type="scientific">Drosophila kikkawai</name>
    <name type="common">Fruit fly</name>
    <dbReference type="NCBI Taxonomy" id="30033"/>
    <lineage>
        <taxon>Eukaryota</taxon>
        <taxon>Metazoa</taxon>
        <taxon>Ecdysozoa</taxon>
        <taxon>Arthropoda</taxon>
        <taxon>Hexapoda</taxon>
        <taxon>Insecta</taxon>
        <taxon>Pterygota</taxon>
        <taxon>Neoptera</taxon>
        <taxon>Endopterygota</taxon>
        <taxon>Diptera</taxon>
        <taxon>Brachycera</taxon>
        <taxon>Muscomorpha</taxon>
        <taxon>Ephydroidea</taxon>
        <taxon>Drosophilidae</taxon>
        <taxon>Drosophila</taxon>
        <taxon>Sophophora</taxon>
    </lineage>
</organism>
<sequence>MKNALRLSALLVILSMACGFFSSSSSSSSTPRICLIQGCNWNSTVNTCARFGSSNLCNRFRNSCALRYANCVSTTAYTTTSLSQCSGITVGNRGRCGSTSSSSSSSNVVPIIIRRG</sequence>
<dbReference type="OrthoDB" id="8066575at2759"/>
<evidence type="ECO:0000313" key="3">
    <source>
        <dbReference type="RefSeq" id="XP_017033199.1"/>
    </source>
</evidence>
<keyword evidence="1" id="KW-0732">Signal</keyword>
<evidence type="ECO:0000256" key="1">
    <source>
        <dbReference type="SAM" id="SignalP"/>
    </source>
</evidence>
<keyword evidence="2" id="KW-1185">Reference proteome</keyword>
<dbReference type="PROSITE" id="PS51257">
    <property type="entry name" value="PROKAR_LIPOPROTEIN"/>
    <property type="match status" value="1"/>
</dbReference>
<reference evidence="3" key="2">
    <citation type="submission" date="2025-08" db="UniProtKB">
        <authorList>
            <consortium name="RefSeq"/>
        </authorList>
    </citation>
    <scope>IDENTIFICATION</scope>
    <source>
        <strain evidence="3">14028-0561.14</strain>
        <tissue evidence="3">Whole fly</tissue>
    </source>
</reference>
<dbReference type="AlphaFoldDB" id="A0A6P4JE00"/>